<keyword evidence="4" id="KW-1185">Reference proteome</keyword>
<protein>
    <submittedName>
        <fullName evidence="3">Cyclic nucleotide-binding domain-containing 1</fullName>
    </submittedName>
</protein>
<name>A0A3M7PNX8_BRAPC</name>
<feature type="non-terminal residue" evidence="3">
    <location>
        <position position="1"/>
    </location>
</feature>
<reference evidence="3 4" key="1">
    <citation type="journal article" date="2018" name="Sci. Rep.">
        <title>Genomic signatures of local adaptation to the degree of environmental predictability in rotifers.</title>
        <authorList>
            <person name="Franch-Gras L."/>
            <person name="Hahn C."/>
            <person name="Garcia-Roger E.M."/>
            <person name="Carmona M.J."/>
            <person name="Serra M."/>
            <person name="Gomez A."/>
        </authorList>
    </citation>
    <scope>NUCLEOTIDE SEQUENCE [LARGE SCALE GENOMIC DNA]</scope>
    <source>
        <strain evidence="3">HYR1</strain>
    </source>
</reference>
<dbReference type="PROSITE" id="PS50042">
    <property type="entry name" value="CNMP_BINDING_3"/>
    <property type="match status" value="1"/>
</dbReference>
<dbReference type="InterPro" id="IPR014710">
    <property type="entry name" value="RmlC-like_jellyroll"/>
</dbReference>
<dbReference type="Proteomes" id="UP000276133">
    <property type="component" value="Unassembled WGS sequence"/>
</dbReference>
<dbReference type="SUPFAM" id="SSF51206">
    <property type="entry name" value="cAMP-binding domain-like"/>
    <property type="match status" value="2"/>
</dbReference>
<evidence type="ECO:0000256" key="1">
    <source>
        <dbReference type="SAM" id="MobiDB-lite"/>
    </source>
</evidence>
<dbReference type="InterPro" id="IPR000595">
    <property type="entry name" value="cNMP-bd_dom"/>
</dbReference>
<gene>
    <name evidence="3" type="ORF">BpHYR1_033995</name>
</gene>
<evidence type="ECO:0000313" key="3">
    <source>
        <dbReference type="EMBL" id="RNA00822.1"/>
    </source>
</evidence>
<feature type="region of interest" description="Disordered" evidence="1">
    <location>
        <begin position="95"/>
        <end position="125"/>
    </location>
</feature>
<accession>A0A3M7PNX8</accession>
<dbReference type="EMBL" id="REGN01009593">
    <property type="protein sequence ID" value="RNA00822.1"/>
    <property type="molecule type" value="Genomic_DNA"/>
</dbReference>
<dbReference type="PANTHER" id="PTHR23011:SF32">
    <property type="entry name" value="CYCLIC NUCLEOTIDE-BINDING DOMAIN-CONTAINING PROTEIN 1"/>
    <property type="match status" value="1"/>
</dbReference>
<sequence>SLLIIRPSYLNRILNMALVSKQVELMNNSQEKPEINLKNLEWLLDLEKNNEDRNQSHQIFMENYRKIFQQDKTEKEKKHESDEIWKRLLKPKEAEMRKSNPQKLLAIKRHDSSEESDENNSNDYEMDTHNISLYLEKIHHKTDEIVDPHLKKLESIKKLRKILKKYPFERKDEDNSFDEFLSVLPPIQRNDKLLLQRLCGYAQLETVSIKSTPIFGNFGFYMVLKGSVKPLSIPHLNQFFTRLRPVTPEPQENEPILDVGSCFGTLSHLYGREMTTRMFRVITNEDKCEFLKISIANYEKIFKKISDEEREAKIQAIKICKGYSSWPKHTIEELMEIFEWKTFQPNTILTSEGYRCPFIGFINKGECHVLRKVDVPYFNKKTGKKEKRMKQVVIGKLKETDTFGEFSVTLKEPMTCSIVTEKTCKLGIIPFDKISKLDNITLRLLLQTSTRNFADLSQKYIYEKFIDQEKKKEWKDFKNVVVNDVIEKYAIVSGSGKYKTTSNAQLETK</sequence>
<evidence type="ECO:0000313" key="4">
    <source>
        <dbReference type="Proteomes" id="UP000276133"/>
    </source>
</evidence>
<proteinExistence type="predicted"/>
<dbReference type="PANTHER" id="PTHR23011">
    <property type="entry name" value="CYCLIC NUCLEOTIDE-BINDING DOMAIN CONTAINING PROTEIN"/>
    <property type="match status" value="1"/>
</dbReference>
<dbReference type="AlphaFoldDB" id="A0A3M7PNX8"/>
<dbReference type="Gene3D" id="2.60.120.10">
    <property type="entry name" value="Jelly Rolls"/>
    <property type="match status" value="2"/>
</dbReference>
<feature type="domain" description="Cyclic nucleotide-binding" evidence="2">
    <location>
        <begin position="322"/>
        <end position="437"/>
    </location>
</feature>
<organism evidence="3 4">
    <name type="scientific">Brachionus plicatilis</name>
    <name type="common">Marine rotifer</name>
    <name type="synonym">Brachionus muelleri</name>
    <dbReference type="NCBI Taxonomy" id="10195"/>
    <lineage>
        <taxon>Eukaryota</taxon>
        <taxon>Metazoa</taxon>
        <taxon>Spiralia</taxon>
        <taxon>Gnathifera</taxon>
        <taxon>Rotifera</taxon>
        <taxon>Eurotatoria</taxon>
        <taxon>Monogononta</taxon>
        <taxon>Pseudotrocha</taxon>
        <taxon>Ploima</taxon>
        <taxon>Brachionidae</taxon>
        <taxon>Brachionus</taxon>
    </lineage>
</organism>
<dbReference type="OrthoDB" id="5966510at2759"/>
<dbReference type="InterPro" id="IPR018490">
    <property type="entry name" value="cNMP-bd_dom_sf"/>
</dbReference>
<evidence type="ECO:0000259" key="2">
    <source>
        <dbReference type="PROSITE" id="PS50042"/>
    </source>
</evidence>
<comment type="caution">
    <text evidence="3">The sequence shown here is derived from an EMBL/GenBank/DDBJ whole genome shotgun (WGS) entry which is preliminary data.</text>
</comment>